<dbReference type="Pfam" id="PF22758">
    <property type="entry name" value="Phage_cement"/>
    <property type="match status" value="1"/>
</dbReference>
<dbReference type="RefSeq" id="WP_011446365.1">
    <property type="nucleotide sequence ID" value="NC_007794.1"/>
</dbReference>
<dbReference type="Proteomes" id="UP000009134">
    <property type="component" value="Chromosome"/>
</dbReference>
<dbReference type="KEGG" id="nar:Saro_2723"/>
<organism evidence="1 2">
    <name type="scientific">Novosphingobium aromaticivorans (strain ATCC 700278 / DSM 12444 / CCUG 56034 / CIP 105152 / NBRC 16084 / F199)</name>
    <dbReference type="NCBI Taxonomy" id="279238"/>
    <lineage>
        <taxon>Bacteria</taxon>
        <taxon>Pseudomonadati</taxon>
        <taxon>Pseudomonadota</taxon>
        <taxon>Alphaproteobacteria</taxon>
        <taxon>Sphingomonadales</taxon>
        <taxon>Sphingomonadaceae</taxon>
        <taxon>Novosphingobium</taxon>
    </lineage>
</organism>
<dbReference type="STRING" id="279238.Saro_2723"/>
<sequence length="155" mass="15553">MPELQTSYTGTVAKGYAGMIANGETSNRISRTVEDAAGIAFGKPVYRGSGDHGCTATVGTLATFLGWTVATSAMAPVAGQDADEYQQYDTATIITSGAIYVAVKGAVTDGAALTVGTGGGAADLVGATAADATHIATGWVADETVTDGLCRIVKR</sequence>
<dbReference type="InterPro" id="IPR054438">
    <property type="entry name" value="Struct_cement_gp24/gp6"/>
</dbReference>
<evidence type="ECO:0000313" key="2">
    <source>
        <dbReference type="Proteomes" id="UP000009134"/>
    </source>
</evidence>
<dbReference type="EMBL" id="CP000248">
    <property type="protein sequence ID" value="ABD27159.1"/>
    <property type="molecule type" value="Genomic_DNA"/>
</dbReference>
<dbReference type="HOGENOM" id="CLU_1721163_0_0_5"/>
<reference evidence="2" key="1">
    <citation type="submission" date="2006-01" db="EMBL/GenBank/DDBJ databases">
        <title>Complete sequence of Novosphingobium aromaticivorans DSM 12444.</title>
        <authorList>
            <consortium name="US DOE Joint Genome Institute"/>
            <person name="Copeland A."/>
            <person name="Lucas S."/>
            <person name="Lapidus A."/>
            <person name="Barry K."/>
            <person name="Detter J.C."/>
            <person name="Glavina T."/>
            <person name="Hammon N."/>
            <person name="Israni S."/>
            <person name="Pitluck S."/>
            <person name="Chain P."/>
            <person name="Malfatti S."/>
            <person name="Shin M."/>
            <person name="Vergez L."/>
            <person name="Schmutz J."/>
            <person name="Larimer F."/>
            <person name="Land M."/>
            <person name="Kyrpides N."/>
            <person name="Ivanova N."/>
            <person name="Fredrickson J."/>
            <person name="Balkwill D."/>
            <person name="Romine M.F."/>
            <person name="Richardson P."/>
        </authorList>
    </citation>
    <scope>NUCLEOTIDE SEQUENCE [LARGE SCALE GENOMIC DNA]</scope>
    <source>
        <strain evidence="2">ATCC 700278 / DSM 12444 / CCUG 56034 / CIP 105152 / NBRC 16084 / F199</strain>
    </source>
</reference>
<proteinExistence type="predicted"/>
<accession>Q2G4R4</accession>
<keyword evidence="2" id="KW-1185">Reference proteome</keyword>
<name>Q2G4R4_NOVAD</name>
<evidence type="ECO:0000313" key="1">
    <source>
        <dbReference type="EMBL" id="ABD27159.1"/>
    </source>
</evidence>
<dbReference type="AlphaFoldDB" id="Q2G4R4"/>
<protein>
    <submittedName>
        <fullName evidence="1">Uncharacterized protein</fullName>
    </submittedName>
</protein>
<dbReference type="eggNOG" id="ENOG5032YV3">
    <property type="taxonomic scope" value="Bacteria"/>
</dbReference>
<gene>
    <name evidence="1" type="ordered locus">Saro_2723</name>
</gene>